<evidence type="ECO:0000313" key="3">
    <source>
        <dbReference type="Proteomes" id="UP001320898"/>
    </source>
</evidence>
<evidence type="ECO:0008006" key="4">
    <source>
        <dbReference type="Google" id="ProtNLM"/>
    </source>
</evidence>
<keyword evidence="3" id="KW-1185">Reference proteome</keyword>
<feature type="chain" id="PRO_5043577180" description="Invasion associated locus B (IalB) protein" evidence="1">
    <location>
        <begin position="23"/>
        <end position="156"/>
    </location>
</feature>
<protein>
    <recommendedName>
        <fullName evidence="4">Invasion associated locus B (IalB) protein</fullName>
    </recommendedName>
</protein>
<keyword evidence="1" id="KW-0732">Signal</keyword>
<dbReference type="RefSeq" id="WP_261617966.1">
    <property type="nucleotide sequence ID" value="NZ_JALIDZ010000012.1"/>
</dbReference>
<proteinExistence type="predicted"/>
<gene>
    <name evidence="2" type="ORF">MUB46_21130</name>
</gene>
<dbReference type="EMBL" id="JALIDZ010000012">
    <property type="protein sequence ID" value="MCT8974379.1"/>
    <property type="molecule type" value="Genomic_DNA"/>
</dbReference>
<evidence type="ECO:0000256" key="1">
    <source>
        <dbReference type="SAM" id="SignalP"/>
    </source>
</evidence>
<accession>A0AAW5R3H3</accession>
<dbReference type="Proteomes" id="UP001320898">
    <property type="component" value="Unassembled WGS sequence"/>
</dbReference>
<organism evidence="2 3">
    <name type="scientific">Microbaculum marinisediminis</name>
    <dbReference type="NCBI Taxonomy" id="2931392"/>
    <lineage>
        <taxon>Bacteria</taxon>
        <taxon>Pseudomonadati</taxon>
        <taxon>Pseudomonadota</taxon>
        <taxon>Alphaproteobacteria</taxon>
        <taxon>Hyphomicrobiales</taxon>
        <taxon>Tepidamorphaceae</taxon>
        <taxon>Microbaculum</taxon>
    </lineage>
</organism>
<sequence>MRTFPNAAVSLLLALTASPAAAQEREWVTGTSETGVEMMYGTPDSDDILFAIRCDAKSKEIFVGFAHMPIGVRNGDAIDLTLVSEAGETVLPSQVTYLEPMDIWLVESTDVPAADLRRIVTGGSALNVMVQDGGEEIPLAGAAEGFEALFSACGPQ</sequence>
<feature type="signal peptide" evidence="1">
    <location>
        <begin position="1"/>
        <end position="22"/>
    </location>
</feature>
<dbReference type="AlphaFoldDB" id="A0AAW5R3H3"/>
<comment type="caution">
    <text evidence="2">The sequence shown here is derived from an EMBL/GenBank/DDBJ whole genome shotgun (WGS) entry which is preliminary data.</text>
</comment>
<reference evidence="2 3" key="1">
    <citation type="submission" date="2022-04" db="EMBL/GenBank/DDBJ databases">
        <authorList>
            <person name="Ye Y.-Q."/>
            <person name="Du Z.-J."/>
        </authorList>
    </citation>
    <scope>NUCLEOTIDE SEQUENCE [LARGE SCALE GENOMIC DNA]</scope>
    <source>
        <strain evidence="2 3">A6E488</strain>
    </source>
</reference>
<name>A0AAW5R3H3_9HYPH</name>
<evidence type="ECO:0000313" key="2">
    <source>
        <dbReference type="EMBL" id="MCT8974379.1"/>
    </source>
</evidence>